<protein>
    <submittedName>
        <fullName evidence="1">PhoX family phosphatase</fullName>
    </submittedName>
</protein>
<dbReference type="InterPro" id="IPR006311">
    <property type="entry name" value="TAT_signal"/>
</dbReference>
<dbReference type="Proteomes" id="UP000321192">
    <property type="component" value="Unassembled WGS sequence"/>
</dbReference>
<dbReference type="AlphaFoldDB" id="A0A5C7T936"/>
<proteinExistence type="predicted"/>
<reference evidence="1 2" key="1">
    <citation type="submission" date="2018-09" db="EMBL/GenBank/DDBJ databases">
        <title>Metagenome Assembled Genomes from an Advanced Water Purification Facility.</title>
        <authorList>
            <person name="Stamps B.W."/>
            <person name="Spear J.R."/>
        </authorList>
    </citation>
    <scope>NUCLEOTIDE SEQUENCE [LARGE SCALE GENOMIC DNA]</scope>
    <source>
        <strain evidence="1">Bin_27_1</strain>
    </source>
</reference>
<dbReference type="PANTHER" id="PTHR35399">
    <property type="entry name" value="SLR8030 PROTEIN"/>
    <property type="match status" value="1"/>
</dbReference>
<dbReference type="Pfam" id="PF05787">
    <property type="entry name" value="PhoX"/>
    <property type="match status" value="1"/>
</dbReference>
<evidence type="ECO:0000313" key="2">
    <source>
        <dbReference type="Proteomes" id="UP000321192"/>
    </source>
</evidence>
<dbReference type="SUPFAM" id="SSF63829">
    <property type="entry name" value="Calcium-dependent phosphotriesterase"/>
    <property type="match status" value="1"/>
</dbReference>
<dbReference type="PROSITE" id="PS51318">
    <property type="entry name" value="TAT"/>
    <property type="match status" value="1"/>
</dbReference>
<organism evidence="1 2">
    <name type="scientific">Thauera aminoaromatica</name>
    <dbReference type="NCBI Taxonomy" id="164330"/>
    <lineage>
        <taxon>Bacteria</taxon>
        <taxon>Pseudomonadati</taxon>
        <taxon>Pseudomonadota</taxon>
        <taxon>Betaproteobacteria</taxon>
        <taxon>Rhodocyclales</taxon>
        <taxon>Zoogloeaceae</taxon>
        <taxon>Thauera</taxon>
    </lineage>
</organism>
<name>A0A5C7T936_THASP</name>
<accession>A0A5C7T936</accession>
<comment type="caution">
    <text evidence="1">The sequence shown here is derived from an EMBL/GenBank/DDBJ whole genome shotgun (WGS) entry which is preliminary data.</text>
</comment>
<dbReference type="PANTHER" id="PTHR35399:SF2">
    <property type="entry name" value="DUF839 DOMAIN-CONTAINING PROTEIN"/>
    <property type="match status" value="1"/>
</dbReference>
<dbReference type="EMBL" id="SSFD01000005">
    <property type="protein sequence ID" value="TXH92543.1"/>
    <property type="molecule type" value="Genomic_DNA"/>
</dbReference>
<sequence>MKKPDTLDDLPTNLSANEHFQSVVERAVSRRGFLKSGLGLSAVTFLSGSLAACTSDDDTPVAGTPTAGTPPAPAPAAGPLLGFAAVATSSGDAIVVPAGYSAQIFTPWGSPLFSDSPAWRPDGTNTGEEQARQVGDNHDGMSYFPIDGSNEGLLVMNHEYCNYGYLFGAEFMTPWTADKVSKALNAHGVSVLHVKKNGAGRWEVHIGSPYNRRITGKTPMTLTGPAAGDALLRTTADPSGLNVLGTLNNCANGKTLWNTYLTCEENFNGYFATAASPAPTRSAAFVRYGISAGGSGYRWHEHEDRFDYAKEPNEANRFGWVVEINPFEPGSTPKKRTALGRFKHENAEMRLAADKRVVVYMGDDQANDYIYKFVSDGVFDASRGLANGNLLDAGKLYVAKFDAGAASGDFMGVGEWLLLDKAANPTLAADARFATQAEVLIHARLAADAVGATKMDRPEWITTHPQTGEVYCALTNNSGRTTTDEANPRAQNRYGQIVRWREAGDDAAAMTFEWDLFVLAGNPVAYPDRQDLRSGSANVSADNTFNSPDGIGFDGAGRLWIQTDGNFSNSGDYAGQGNNQMLVADPESKEIRRFLVGPSGCEITGLAFSPDYRTMFINVQHPGEAGSHPRAPDASMRGSLSMDEYLAQNPLAFSQWPEAGGGRPRSATVVITKDDGGVVGS</sequence>
<gene>
    <name evidence="1" type="ORF">E6Q80_00230</name>
</gene>
<evidence type="ECO:0000313" key="1">
    <source>
        <dbReference type="EMBL" id="TXH92543.1"/>
    </source>
</evidence>
<dbReference type="InterPro" id="IPR008557">
    <property type="entry name" value="PhoX"/>
</dbReference>
<dbReference type="RefSeq" id="WP_276656153.1">
    <property type="nucleotide sequence ID" value="NZ_SSFD01000005.1"/>
</dbReference>